<name>A0A9P7RC61_9PEZI</name>
<protein>
    <submittedName>
        <fullName evidence="1">Uncharacterized protein</fullName>
    </submittedName>
</protein>
<gene>
    <name evidence="1" type="ORF">JMJ77_006954</name>
</gene>
<reference evidence="1" key="1">
    <citation type="submission" date="2021-05" db="EMBL/GenBank/DDBJ databases">
        <title>Comparative genomics of three Colletotrichum scovillei strains and genetic complementation revealed genes involved fungal growth and virulence on chili pepper.</title>
        <authorList>
            <person name="Hsieh D.-K."/>
            <person name="Chuang S.-C."/>
            <person name="Chen C.-Y."/>
            <person name="Chao Y.-T."/>
            <person name="Lu M.-Y.J."/>
            <person name="Lee M.-H."/>
            <person name="Shih M.-C."/>
        </authorList>
    </citation>
    <scope>NUCLEOTIDE SEQUENCE</scope>
    <source>
        <strain evidence="1">Coll-153</strain>
    </source>
</reference>
<evidence type="ECO:0000313" key="1">
    <source>
        <dbReference type="EMBL" id="KAG7054470.1"/>
    </source>
</evidence>
<dbReference type="Proteomes" id="UP000699042">
    <property type="component" value="Unassembled WGS sequence"/>
</dbReference>
<accession>A0A9P7RC61</accession>
<sequence>MSQKFFSTFFFIAFAKTHCIHGNNNNLEPEDELCVSSKWFHLSK</sequence>
<keyword evidence="2" id="KW-1185">Reference proteome</keyword>
<comment type="caution">
    <text evidence="1">The sequence shown here is derived from an EMBL/GenBank/DDBJ whole genome shotgun (WGS) entry which is preliminary data.</text>
</comment>
<evidence type="ECO:0000313" key="2">
    <source>
        <dbReference type="Proteomes" id="UP000699042"/>
    </source>
</evidence>
<dbReference type="AlphaFoldDB" id="A0A9P7RC61"/>
<dbReference type="EMBL" id="JAESDN010000002">
    <property type="protein sequence ID" value="KAG7054470.1"/>
    <property type="molecule type" value="Genomic_DNA"/>
</dbReference>
<organism evidence="1 2">
    <name type="scientific">Colletotrichum scovillei</name>
    <dbReference type="NCBI Taxonomy" id="1209932"/>
    <lineage>
        <taxon>Eukaryota</taxon>
        <taxon>Fungi</taxon>
        <taxon>Dikarya</taxon>
        <taxon>Ascomycota</taxon>
        <taxon>Pezizomycotina</taxon>
        <taxon>Sordariomycetes</taxon>
        <taxon>Hypocreomycetidae</taxon>
        <taxon>Glomerellales</taxon>
        <taxon>Glomerellaceae</taxon>
        <taxon>Colletotrichum</taxon>
        <taxon>Colletotrichum acutatum species complex</taxon>
    </lineage>
</organism>
<proteinExistence type="predicted"/>